<dbReference type="OrthoDB" id="1927969at2759"/>
<dbReference type="InterPro" id="IPR050271">
    <property type="entry name" value="UDP-glycosyltransferase"/>
</dbReference>
<accession>A0A9W6ZBI0</accession>
<evidence type="ECO:0000313" key="3">
    <source>
        <dbReference type="EMBL" id="GMH47110.1"/>
    </source>
</evidence>
<organism evidence="3 4">
    <name type="scientific">Triparma laevis f. longispina</name>
    <dbReference type="NCBI Taxonomy" id="1714387"/>
    <lineage>
        <taxon>Eukaryota</taxon>
        <taxon>Sar</taxon>
        <taxon>Stramenopiles</taxon>
        <taxon>Ochrophyta</taxon>
        <taxon>Bolidophyceae</taxon>
        <taxon>Parmales</taxon>
        <taxon>Triparmaceae</taxon>
        <taxon>Triparma</taxon>
    </lineage>
</organism>
<dbReference type="Gene3D" id="3.40.50.2000">
    <property type="entry name" value="Glycogen Phosphorylase B"/>
    <property type="match status" value="1"/>
</dbReference>
<dbReference type="PANTHER" id="PTHR48043:SF145">
    <property type="entry name" value="FI06409P-RELATED"/>
    <property type="match status" value="1"/>
</dbReference>
<dbReference type="GO" id="GO:0008194">
    <property type="term" value="F:UDP-glycosyltransferase activity"/>
    <property type="evidence" value="ECO:0007669"/>
    <property type="project" value="InterPro"/>
</dbReference>
<dbReference type="InterPro" id="IPR002213">
    <property type="entry name" value="UDP_glucos_trans"/>
</dbReference>
<evidence type="ECO:0000256" key="1">
    <source>
        <dbReference type="ARBA" id="ARBA00022676"/>
    </source>
</evidence>
<dbReference type="EMBL" id="BRXW01000353">
    <property type="protein sequence ID" value="GMH47110.1"/>
    <property type="molecule type" value="Genomic_DNA"/>
</dbReference>
<dbReference type="Proteomes" id="UP001165122">
    <property type="component" value="Unassembled WGS sequence"/>
</dbReference>
<keyword evidence="4" id="KW-1185">Reference proteome</keyword>
<sequence>MGTVVTGDDTVHGWTSTSGSALTGKQICHAVYRADFAEQGDSCKLLSPPPLVVVSTGPQPDALELIERPENCLCFKSVPQVDLLRLAKPALFVTNAGQNPFMESLSIGTPLLVCPGFGDQIPNAANAQKLGIGEKVDRPTQSEADIAEVVAAYEAGVSNATRKVLGEPREAFLDKTIDVAAELGQAGGVEKAVHILLAETKKSKP</sequence>
<keyword evidence="2" id="KW-0808">Transferase</keyword>
<dbReference type="PANTHER" id="PTHR48043">
    <property type="entry name" value="EG:EG0003.4 PROTEIN-RELATED"/>
    <property type="match status" value="1"/>
</dbReference>
<dbReference type="SUPFAM" id="SSF53756">
    <property type="entry name" value="UDP-Glycosyltransferase/glycogen phosphorylase"/>
    <property type="match status" value="1"/>
</dbReference>
<reference evidence="4" key="1">
    <citation type="journal article" date="2023" name="Commun. Biol.">
        <title>Genome analysis of Parmales, the sister group of diatoms, reveals the evolutionary specialization of diatoms from phago-mixotrophs to photoautotrophs.</title>
        <authorList>
            <person name="Ban H."/>
            <person name="Sato S."/>
            <person name="Yoshikawa S."/>
            <person name="Yamada K."/>
            <person name="Nakamura Y."/>
            <person name="Ichinomiya M."/>
            <person name="Sato N."/>
            <person name="Blanc-Mathieu R."/>
            <person name="Endo H."/>
            <person name="Kuwata A."/>
            <person name="Ogata H."/>
        </authorList>
    </citation>
    <scope>NUCLEOTIDE SEQUENCE [LARGE SCALE GENOMIC DNA]</scope>
    <source>
        <strain evidence="4">NIES 3700</strain>
    </source>
</reference>
<evidence type="ECO:0000313" key="4">
    <source>
        <dbReference type="Proteomes" id="UP001165122"/>
    </source>
</evidence>
<keyword evidence="1" id="KW-0328">Glycosyltransferase</keyword>
<dbReference type="AlphaFoldDB" id="A0A9W6ZBI0"/>
<proteinExistence type="predicted"/>
<gene>
    <name evidence="3" type="ORF">TrLO_g10347</name>
</gene>
<dbReference type="Pfam" id="PF00201">
    <property type="entry name" value="UDPGT"/>
    <property type="match status" value="1"/>
</dbReference>
<evidence type="ECO:0000256" key="2">
    <source>
        <dbReference type="ARBA" id="ARBA00022679"/>
    </source>
</evidence>
<protein>
    <submittedName>
        <fullName evidence="3">Uncharacterized protein</fullName>
    </submittedName>
</protein>
<name>A0A9W6ZBI0_9STRA</name>
<comment type="caution">
    <text evidence="3">The sequence shown here is derived from an EMBL/GenBank/DDBJ whole genome shotgun (WGS) entry which is preliminary data.</text>
</comment>